<dbReference type="SUPFAM" id="SSF52833">
    <property type="entry name" value="Thioredoxin-like"/>
    <property type="match status" value="1"/>
</dbReference>
<dbReference type="Pfam" id="PF14497">
    <property type="entry name" value="GST_C_3"/>
    <property type="match status" value="1"/>
</dbReference>
<dbReference type="SUPFAM" id="SSF47616">
    <property type="entry name" value="GST C-terminal domain-like"/>
    <property type="match status" value="1"/>
</dbReference>
<dbReference type="InterPro" id="IPR004045">
    <property type="entry name" value="Glutathione_S-Trfase_N"/>
</dbReference>
<sequence length="234" mass="26528">MSSLQTLIVYSSGPSPNPYKVAFVLEELGLPWKFESLPMPDLKKEPYTNLNPNGRVPTLVDPNTGLTIWESGAIVDYLVEEYDKDAKLHYTTPKEKNLTRSWQYFQVSGQGPYFGQLGWFENHHTEKLPSAIERYTNEVRRVIGVIDGHLAKNGTDFLVGAKVTYADLMFIPYFKSVGKGKITLMAKDVDTAQWVHYTAWLKRLHDRPAVAKVAKMYEDIWEQIIAAKAAENSG</sequence>
<dbReference type="InterPro" id="IPR040079">
    <property type="entry name" value="Glutathione_S-Trfase"/>
</dbReference>
<dbReference type="EMBL" id="SKBN01000228">
    <property type="protein sequence ID" value="TGJ80325.1"/>
    <property type="molecule type" value="Genomic_DNA"/>
</dbReference>
<dbReference type="STRING" id="37992.A0A4Z0YMB3"/>
<evidence type="ECO:0000313" key="4">
    <source>
        <dbReference type="EMBL" id="TGJ80325.1"/>
    </source>
</evidence>
<dbReference type="CDD" id="cd03048">
    <property type="entry name" value="GST_N_Ure2p_like"/>
    <property type="match status" value="1"/>
</dbReference>
<proteinExistence type="inferred from homology"/>
<dbReference type="OrthoDB" id="422574at2759"/>
<protein>
    <recommendedName>
        <fullName evidence="6">GST N-terminal domain-containing protein</fullName>
    </recommendedName>
</protein>
<feature type="domain" description="GST C-terminal" evidence="3">
    <location>
        <begin position="92"/>
        <end position="234"/>
    </location>
</feature>
<evidence type="ECO:0000259" key="2">
    <source>
        <dbReference type="PROSITE" id="PS50404"/>
    </source>
</evidence>
<dbReference type="Gene3D" id="1.20.1050.130">
    <property type="match status" value="1"/>
</dbReference>
<comment type="caution">
    <text evidence="4">The sequence shown here is derived from an EMBL/GenBank/DDBJ whole genome shotgun (WGS) entry which is preliminary data.</text>
</comment>
<dbReference type="AlphaFoldDB" id="A0A4Z0YMB3"/>
<dbReference type="InterPro" id="IPR004046">
    <property type="entry name" value="GST_C"/>
</dbReference>
<organism evidence="4 5">
    <name type="scientific">Xylaria hypoxylon</name>
    <dbReference type="NCBI Taxonomy" id="37992"/>
    <lineage>
        <taxon>Eukaryota</taxon>
        <taxon>Fungi</taxon>
        <taxon>Dikarya</taxon>
        <taxon>Ascomycota</taxon>
        <taxon>Pezizomycotina</taxon>
        <taxon>Sordariomycetes</taxon>
        <taxon>Xylariomycetidae</taxon>
        <taxon>Xylariales</taxon>
        <taxon>Xylariaceae</taxon>
        <taxon>Xylaria</taxon>
    </lineage>
</organism>
<dbReference type="PANTHER" id="PTHR44051:SF3">
    <property type="entry name" value="TRANSCRIPTIONAL REGULATOR URE2"/>
    <property type="match status" value="1"/>
</dbReference>
<dbReference type="PANTHER" id="PTHR44051">
    <property type="entry name" value="GLUTATHIONE S-TRANSFERASE-RELATED"/>
    <property type="match status" value="1"/>
</dbReference>
<dbReference type="SFLD" id="SFLDS00019">
    <property type="entry name" value="Glutathione_Transferase_(cytos"/>
    <property type="match status" value="1"/>
</dbReference>
<evidence type="ECO:0000256" key="1">
    <source>
        <dbReference type="ARBA" id="ARBA00007409"/>
    </source>
</evidence>
<reference evidence="4 5" key="1">
    <citation type="submission" date="2019-03" db="EMBL/GenBank/DDBJ databases">
        <title>Draft genome sequence of Xylaria hypoxylon DSM 108379, a ubiquitous saprotrophic-parasitic fungi on hardwood.</title>
        <authorList>
            <person name="Buettner E."/>
            <person name="Leonhardt S."/>
            <person name="Gebauer A.M."/>
            <person name="Liers C."/>
            <person name="Hofrichter M."/>
            <person name="Kellner H."/>
        </authorList>
    </citation>
    <scope>NUCLEOTIDE SEQUENCE [LARGE SCALE GENOMIC DNA]</scope>
    <source>
        <strain evidence="4 5">DSM 108379</strain>
    </source>
</reference>
<dbReference type="PROSITE" id="PS50404">
    <property type="entry name" value="GST_NTER"/>
    <property type="match status" value="1"/>
</dbReference>
<evidence type="ECO:0000313" key="5">
    <source>
        <dbReference type="Proteomes" id="UP000297716"/>
    </source>
</evidence>
<feature type="domain" description="GST N-terminal" evidence="2">
    <location>
        <begin position="5"/>
        <end position="86"/>
    </location>
</feature>
<dbReference type="PROSITE" id="PS50405">
    <property type="entry name" value="GST_CTER"/>
    <property type="match status" value="1"/>
</dbReference>
<dbReference type="Pfam" id="PF13409">
    <property type="entry name" value="GST_N_2"/>
    <property type="match status" value="1"/>
</dbReference>
<gene>
    <name evidence="4" type="ORF">E0Z10_g8440</name>
</gene>
<name>A0A4Z0YMB3_9PEZI</name>
<evidence type="ECO:0008006" key="6">
    <source>
        <dbReference type="Google" id="ProtNLM"/>
    </source>
</evidence>
<keyword evidence="5" id="KW-1185">Reference proteome</keyword>
<dbReference type="Proteomes" id="UP000297716">
    <property type="component" value="Unassembled WGS sequence"/>
</dbReference>
<accession>A0A4Z0YMB3</accession>
<dbReference type="InterPro" id="IPR010987">
    <property type="entry name" value="Glutathione-S-Trfase_C-like"/>
</dbReference>
<dbReference type="SFLD" id="SFLDG00358">
    <property type="entry name" value="Main_(cytGST)"/>
    <property type="match status" value="1"/>
</dbReference>
<dbReference type="InterPro" id="IPR036282">
    <property type="entry name" value="Glutathione-S-Trfase_C_sf"/>
</dbReference>
<comment type="similarity">
    <text evidence="1">Belongs to the GST superfamily.</text>
</comment>
<dbReference type="InterPro" id="IPR036249">
    <property type="entry name" value="Thioredoxin-like_sf"/>
</dbReference>
<evidence type="ECO:0000259" key="3">
    <source>
        <dbReference type="PROSITE" id="PS50405"/>
    </source>
</evidence>